<evidence type="ECO:0000256" key="2">
    <source>
        <dbReference type="ARBA" id="ARBA00023315"/>
    </source>
</evidence>
<protein>
    <submittedName>
        <fullName evidence="4">GCN5-related N-acetyltransferase</fullName>
    </submittedName>
</protein>
<dbReference type="STRING" id="645991.Sgly_2017"/>
<dbReference type="CDD" id="cd04301">
    <property type="entry name" value="NAT_SF"/>
    <property type="match status" value="1"/>
</dbReference>
<dbReference type="AlphaFoldDB" id="F0T1G9"/>
<dbReference type="InterPro" id="IPR050832">
    <property type="entry name" value="Bact_Acetyltransf"/>
</dbReference>
<feature type="domain" description="N-acetyltransferase" evidence="3">
    <location>
        <begin position="1"/>
        <end position="179"/>
    </location>
</feature>
<dbReference type="Gene3D" id="3.40.630.30">
    <property type="match status" value="1"/>
</dbReference>
<evidence type="ECO:0000313" key="5">
    <source>
        <dbReference type="Proteomes" id="UP000007488"/>
    </source>
</evidence>
<reference evidence="5" key="2">
    <citation type="submission" date="2011-02" db="EMBL/GenBank/DDBJ databases">
        <title>The complete genome of Syntrophobotulus glycolicus DSM 8271.</title>
        <authorList>
            <person name="Lucas S."/>
            <person name="Copeland A."/>
            <person name="Lapidus A."/>
            <person name="Bruce D."/>
            <person name="Goodwin L."/>
            <person name="Pitluck S."/>
            <person name="Kyrpides N."/>
            <person name="Mavromatis K."/>
            <person name="Pagani I."/>
            <person name="Ivanova N."/>
            <person name="Mikhailova N."/>
            <person name="Chertkov O."/>
            <person name="Held B."/>
            <person name="Detter J.C."/>
            <person name="Tapia R."/>
            <person name="Han C."/>
            <person name="Land M."/>
            <person name="Hauser L."/>
            <person name="Markowitz V."/>
            <person name="Cheng J.-F."/>
            <person name="Hugenholtz P."/>
            <person name="Woyke T."/>
            <person name="Wu D."/>
            <person name="Spring S."/>
            <person name="Schroeder M."/>
            <person name="Brambilla E."/>
            <person name="Klenk H.-P."/>
            <person name="Eisen J.A."/>
        </authorList>
    </citation>
    <scope>NUCLEOTIDE SEQUENCE [LARGE SCALE GENOMIC DNA]</scope>
    <source>
        <strain evidence="5">DSM 8271 / FlGlyR</strain>
    </source>
</reference>
<proteinExistence type="predicted"/>
<reference evidence="4 5" key="1">
    <citation type="journal article" date="2011" name="Stand. Genomic Sci.">
        <title>Complete genome sequence of Syntrophobotulus glycolicus type strain (FlGlyR).</title>
        <authorList>
            <person name="Han C."/>
            <person name="Mwirichia R."/>
            <person name="Chertkov O."/>
            <person name="Held B."/>
            <person name="Lapidus A."/>
            <person name="Nolan M."/>
            <person name="Lucas S."/>
            <person name="Hammon N."/>
            <person name="Deshpande S."/>
            <person name="Cheng J.F."/>
            <person name="Tapia R."/>
            <person name="Goodwin L."/>
            <person name="Pitluck S."/>
            <person name="Huntemann M."/>
            <person name="Liolios K."/>
            <person name="Ivanova N."/>
            <person name="Pagani I."/>
            <person name="Mavromatis K."/>
            <person name="Ovchinikova G."/>
            <person name="Pati A."/>
            <person name="Chen A."/>
            <person name="Palaniappan K."/>
            <person name="Land M."/>
            <person name="Hauser L."/>
            <person name="Brambilla E.M."/>
            <person name="Rohde M."/>
            <person name="Spring S."/>
            <person name="Sikorski J."/>
            <person name="Goker M."/>
            <person name="Woyke T."/>
            <person name="Bristow J."/>
            <person name="Eisen J.A."/>
            <person name="Markowitz V."/>
            <person name="Hugenholtz P."/>
            <person name="Kyrpides N.C."/>
            <person name="Klenk H.P."/>
            <person name="Detter J.C."/>
        </authorList>
    </citation>
    <scope>NUCLEOTIDE SEQUENCE [LARGE SCALE GENOMIC DNA]</scope>
    <source>
        <strain evidence="5">DSM 8271 / FlGlyR</strain>
    </source>
</reference>
<evidence type="ECO:0000256" key="1">
    <source>
        <dbReference type="ARBA" id="ARBA00022679"/>
    </source>
</evidence>
<dbReference type="InterPro" id="IPR016181">
    <property type="entry name" value="Acyl_CoA_acyltransferase"/>
</dbReference>
<sequence>MEIREAEPVDAIAIASVNIETWLTTYRGLLPDEQLASLSHEEREKFYRNMINNRSHKKFVHVAEDDSGKIVGYVFGGMERSGETLFKGEIYAIYVLADYQGQGIGRLLWQAALDSLKKLKLDSLLVWVLAGNKYAGFYKELGGQEVDRKEFTIAGLTIDGIAYGWKVLGEGGRQSLQMK</sequence>
<accession>F0T1G9</accession>
<evidence type="ECO:0000259" key="3">
    <source>
        <dbReference type="PROSITE" id="PS51186"/>
    </source>
</evidence>
<dbReference type="Proteomes" id="UP000007488">
    <property type="component" value="Chromosome"/>
</dbReference>
<dbReference type="eggNOG" id="COG0456">
    <property type="taxonomic scope" value="Bacteria"/>
</dbReference>
<dbReference type="PROSITE" id="PS51186">
    <property type="entry name" value="GNAT"/>
    <property type="match status" value="1"/>
</dbReference>
<dbReference type="HOGENOM" id="CLU_013985_18_2_9"/>
<keyword evidence="1" id="KW-0808">Transferase</keyword>
<dbReference type="GO" id="GO:0016747">
    <property type="term" value="F:acyltransferase activity, transferring groups other than amino-acyl groups"/>
    <property type="evidence" value="ECO:0007669"/>
    <property type="project" value="InterPro"/>
</dbReference>
<dbReference type="PANTHER" id="PTHR43877">
    <property type="entry name" value="AMINOALKYLPHOSPHONATE N-ACETYLTRANSFERASE-RELATED-RELATED"/>
    <property type="match status" value="1"/>
</dbReference>
<gene>
    <name evidence="4" type="ordered locus">Sgly_2017</name>
</gene>
<keyword evidence="5" id="KW-1185">Reference proteome</keyword>
<dbReference type="EMBL" id="CP002547">
    <property type="protein sequence ID" value="ADY56310.1"/>
    <property type="molecule type" value="Genomic_DNA"/>
</dbReference>
<keyword evidence="2" id="KW-0012">Acyltransferase</keyword>
<dbReference type="RefSeq" id="WP_013625177.1">
    <property type="nucleotide sequence ID" value="NC_015172.1"/>
</dbReference>
<evidence type="ECO:0000313" key="4">
    <source>
        <dbReference type="EMBL" id="ADY56310.1"/>
    </source>
</evidence>
<dbReference type="Pfam" id="PF00583">
    <property type="entry name" value="Acetyltransf_1"/>
    <property type="match status" value="1"/>
</dbReference>
<dbReference type="InterPro" id="IPR000182">
    <property type="entry name" value="GNAT_dom"/>
</dbReference>
<dbReference type="KEGG" id="sgy:Sgly_2017"/>
<name>F0T1G9_SYNGF</name>
<organism evidence="4 5">
    <name type="scientific">Syntrophobotulus glycolicus (strain DSM 8271 / FlGlyR)</name>
    <dbReference type="NCBI Taxonomy" id="645991"/>
    <lineage>
        <taxon>Bacteria</taxon>
        <taxon>Bacillati</taxon>
        <taxon>Bacillota</taxon>
        <taxon>Clostridia</taxon>
        <taxon>Eubacteriales</taxon>
        <taxon>Desulfitobacteriaceae</taxon>
        <taxon>Syntrophobotulus</taxon>
    </lineage>
</organism>
<dbReference type="OrthoDB" id="5292888at2"/>
<dbReference type="SUPFAM" id="SSF55729">
    <property type="entry name" value="Acyl-CoA N-acyltransferases (Nat)"/>
    <property type="match status" value="1"/>
</dbReference>